<proteinExistence type="predicted"/>
<dbReference type="EMBL" id="JAAOAM010000055">
    <property type="protein sequence ID" value="KAF5553320.1"/>
    <property type="molecule type" value="Genomic_DNA"/>
</dbReference>
<organism evidence="1 2">
    <name type="scientific">Fusarium mexicanum</name>
    <dbReference type="NCBI Taxonomy" id="751941"/>
    <lineage>
        <taxon>Eukaryota</taxon>
        <taxon>Fungi</taxon>
        <taxon>Dikarya</taxon>
        <taxon>Ascomycota</taxon>
        <taxon>Pezizomycotina</taxon>
        <taxon>Sordariomycetes</taxon>
        <taxon>Hypocreomycetidae</taxon>
        <taxon>Hypocreales</taxon>
        <taxon>Nectriaceae</taxon>
        <taxon>Fusarium</taxon>
        <taxon>Fusarium fujikuroi species complex</taxon>
    </lineage>
</organism>
<dbReference type="Proteomes" id="UP000522262">
    <property type="component" value="Unassembled WGS sequence"/>
</dbReference>
<protein>
    <submittedName>
        <fullName evidence="1">Uncharacterized protein</fullName>
    </submittedName>
</protein>
<sequence>MLELSGSRITIDRDSNSDTYVCQRGSLVENDGTRTDSSLLLYVDYEISANGHDFDTFDDTAEDQYMAGLLNDDGELDGDAELKKSPVEGGIQAITYAEYDIKGDTSEDVDAPSTTTQTDTAMPAMETYDGFLPNEPNPECKRVNSTTTRGPGPGRSSGQAPIWLVLEFGDRVTGLLTIGRGLQKLRHLDEAQRFLNDPQLCPRGCGWIYPLLSQFKAHEKQTVIMLVSQCPKSMSDSTHHIRRHPAS</sequence>
<reference evidence="1 2" key="1">
    <citation type="submission" date="2020-05" db="EMBL/GenBank/DDBJ databases">
        <title>Identification and distribution of gene clusters putatively required for synthesis of sphingolipid metabolism inhibitors in phylogenetically diverse species of the filamentous fungus Fusarium.</title>
        <authorList>
            <person name="Kim H.-S."/>
            <person name="Busman M."/>
            <person name="Brown D.W."/>
            <person name="Divon H."/>
            <person name="Uhlig S."/>
            <person name="Proctor R.H."/>
        </authorList>
    </citation>
    <scope>NUCLEOTIDE SEQUENCE [LARGE SCALE GENOMIC DNA]</scope>
    <source>
        <strain evidence="1 2">NRRL 53147</strain>
    </source>
</reference>
<comment type="caution">
    <text evidence="1">The sequence shown here is derived from an EMBL/GenBank/DDBJ whole genome shotgun (WGS) entry which is preliminary data.</text>
</comment>
<gene>
    <name evidence="1" type="ORF">FMEXI_2454</name>
</gene>
<dbReference type="AlphaFoldDB" id="A0A8H5JDF3"/>
<accession>A0A8H5JDF3</accession>
<name>A0A8H5JDF3_9HYPO</name>
<evidence type="ECO:0000313" key="1">
    <source>
        <dbReference type="EMBL" id="KAF5553320.1"/>
    </source>
</evidence>
<keyword evidence="2" id="KW-1185">Reference proteome</keyword>
<evidence type="ECO:0000313" key="2">
    <source>
        <dbReference type="Proteomes" id="UP000522262"/>
    </source>
</evidence>